<evidence type="ECO:0000313" key="3">
    <source>
        <dbReference type="Proteomes" id="UP000187609"/>
    </source>
</evidence>
<dbReference type="Gramene" id="OIT32405">
    <property type="protein sequence ID" value="OIT32405"/>
    <property type="gene ID" value="A4A49_18216"/>
</dbReference>
<evidence type="ECO:0000256" key="1">
    <source>
        <dbReference type="SAM" id="Phobius"/>
    </source>
</evidence>
<keyword evidence="1" id="KW-1133">Transmembrane helix</keyword>
<dbReference type="AlphaFoldDB" id="A0A314KT61"/>
<keyword evidence="1" id="KW-0472">Membrane</keyword>
<accession>A0A314KT61</accession>
<protein>
    <submittedName>
        <fullName evidence="2">Uncharacterized protein</fullName>
    </submittedName>
</protein>
<proteinExistence type="predicted"/>
<keyword evidence="3" id="KW-1185">Reference proteome</keyword>
<dbReference type="Proteomes" id="UP000187609">
    <property type="component" value="Unassembled WGS sequence"/>
</dbReference>
<comment type="caution">
    <text evidence="2">The sequence shown here is derived from an EMBL/GenBank/DDBJ whole genome shotgun (WGS) entry which is preliminary data.</text>
</comment>
<organism evidence="2 3">
    <name type="scientific">Nicotiana attenuata</name>
    <name type="common">Coyote tobacco</name>
    <dbReference type="NCBI Taxonomy" id="49451"/>
    <lineage>
        <taxon>Eukaryota</taxon>
        <taxon>Viridiplantae</taxon>
        <taxon>Streptophyta</taxon>
        <taxon>Embryophyta</taxon>
        <taxon>Tracheophyta</taxon>
        <taxon>Spermatophyta</taxon>
        <taxon>Magnoliopsida</taxon>
        <taxon>eudicotyledons</taxon>
        <taxon>Gunneridae</taxon>
        <taxon>Pentapetalae</taxon>
        <taxon>asterids</taxon>
        <taxon>lamiids</taxon>
        <taxon>Solanales</taxon>
        <taxon>Solanaceae</taxon>
        <taxon>Nicotianoideae</taxon>
        <taxon>Nicotianeae</taxon>
        <taxon>Nicotiana</taxon>
    </lineage>
</organism>
<gene>
    <name evidence="2" type="ORF">A4A49_18216</name>
</gene>
<name>A0A314KT61_NICAT</name>
<evidence type="ECO:0000313" key="2">
    <source>
        <dbReference type="EMBL" id="OIT32405.1"/>
    </source>
</evidence>
<feature type="transmembrane region" description="Helical" evidence="1">
    <location>
        <begin position="12"/>
        <end position="40"/>
    </location>
</feature>
<dbReference type="EMBL" id="MJEQ01001067">
    <property type="protein sequence ID" value="OIT32405.1"/>
    <property type="molecule type" value="Genomic_DNA"/>
</dbReference>
<feature type="transmembrane region" description="Helical" evidence="1">
    <location>
        <begin position="60"/>
        <end position="83"/>
    </location>
</feature>
<reference evidence="2" key="1">
    <citation type="submission" date="2016-11" db="EMBL/GenBank/DDBJ databases">
        <title>The genome of Nicotiana attenuata.</title>
        <authorList>
            <person name="Xu S."/>
            <person name="Brockmoeller T."/>
            <person name="Gaquerel E."/>
            <person name="Navarro A."/>
            <person name="Kuhl H."/>
            <person name="Gase K."/>
            <person name="Ling Z."/>
            <person name="Zhou W."/>
            <person name="Kreitzer C."/>
            <person name="Stanke M."/>
            <person name="Tang H."/>
            <person name="Lyons E."/>
            <person name="Pandey P."/>
            <person name="Pandey S.P."/>
            <person name="Timmermann B."/>
            <person name="Baldwin I.T."/>
        </authorList>
    </citation>
    <scope>NUCLEOTIDE SEQUENCE [LARGE SCALE GENOMIC DNA]</scope>
    <source>
        <strain evidence="2">UT</strain>
    </source>
</reference>
<sequence>MEDDQRKGHGACYYASMFVWRILMALLSGTFSAMFLRFLIKMFVNLHSGNHIKGSDIVHIMLALLFALILIPLTLFFVSLGFLELRNMFRAFRVSSTTEEINFTTLSEAQAEEQWRRSVTDQV</sequence>
<keyword evidence="1" id="KW-0812">Transmembrane</keyword>